<evidence type="ECO:0000313" key="1">
    <source>
        <dbReference type="EMBL" id="VFU16330.1"/>
    </source>
</evidence>
<dbReference type="EMBL" id="CAADRM010000119">
    <property type="protein sequence ID" value="VFU16330.1"/>
    <property type="molecule type" value="Genomic_DNA"/>
</dbReference>
<organism evidence="1">
    <name type="scientific">anaerobic digester metagenome</name>
    <dbReference type="NCBI Taxonomy" id="1263854"/>
    <lineage>
        <taxon>unclassified sequences</taxon>
        <taxon>metagenomes</taxon>
        <taxon>ecological metagenomes</taxon>
    </lineage>
</organism>
<accession>A0A485M3F5</accession>
<name>A0A485M3F5_9ZZZZ</name>
<protein>
    <submittedName>
        <fullName evidence="1">Uncharacterized protein</fullName>
    </submittedName>
</protein>
<sequence length="225" mass="24571">MANDISQYVPEGIAWIRAAVSCIPIVGSALDHLIFDKSDAIRIKNLESAIAAISSQVNAVGENAIDKPWFESVEALAIFKIMADKVSYEFDPAKVEAIGRIVAACGNKKHSQDPIKISVVEHLSRLSAVQIKLLSIISQVTPTKKKISTEGLEQTATAIWLRDIISALRCNTQFWTGTLIVDQELEVLESYNTIRRVQLMGPSEIAYVMTVIGKLAASYVQTAGL</sequence>
<gene>
    <name evidence="1" type="ORF">SCFA_540002</name>
</gene>
<dbReference type="AlphaFoldDB" id="A0A485M3F5"/>
<proteinExistence type="predicted"/>
<reference evidence="1" key="1">
    <citation type="submission" date="2019-03" db="EMBL/GenBank/DDBJ databases">
        <authorList>
            <person name="Hao L."/>
        </authorList>
    </citation>
    <scope>NUCLEOTIDE SEQUENCE</scope>
</reference>